<dbReference type="SUPFAM" id="SSF48726">
    <property type="entry name" value="Immunoglobulin"/>
    <property type="match status" value="1"/>
</dbReference>
<dbReference type="Gene3D" id="2.60.40.10">
    <property type="entry name" value="Immunoglobulins"/>
    <property type="match status" value="1"/>
</dbReference>
<dbReference type="SMR" id="A0A0P8XP02"/>
<feature type="signal peptide" evidence="7">
    <location>
        <begin position="1"/>
        <end position="30"/>
    </location>
</feature>
<dbReference type="PROSITE" id="PS50923">
    <property type="entry name" value="SUSHI"/>
    <property type="match status" value="5"/>
</dbReference>
<comment type="caution">
    <text evidence="5">Lacks conserved residue(s) required for the propagation of feature annotation.</text>
</comment>
<feature type="disulfide bond" evidence="5">
    <location>
        <begin position="757"/>
        <end position="784"/>
    </location>
</feature>
<keyword evidence="2" id="KW-0677">Repeat</keyword>
<feature type="domain" description="Ig-like" evidence="8">
    <location>
        <begin position="569"/>
        <end position="665"/>
    </location>
</feature>
<dbReference type="InterPro" id="IPR036179">
    <property type="entry name" value="Ig-like_dom_sf"/>
</dbReference>
<keyword evidence="1 5" id="KW-0768">Sushi</keyword>
<accession>A0A0P8XP02</accession>
<keyword evidence="11" id="KW-1185">Reference proteome</keyword>
<feature type="disulfide bond" evidence="5">
    <location>
        <begin position="820"/>
        <end position="847"/>
    </location>
</feature>
<feature type="compositionally biased region" description="Basic residues" evidence="6">
    <location>
        <begin position="152"/>
        <end position="170"/>
    </location>
</feature>
<dbReference type="FunFam" id="2.10.70.10:FF:000114">
    <property type="entry name" value="Uncharacterized protein, isoform B"/>
    <property type="match status" value="1"/>
</dbReference>
<dbReference type="InterPro" id="IPR035976">
    <property type="entry name" value="Sushi/SCR/CCP_sf"/>
</dbReference>
<dbReference type="Pfam" id="PF00084">
    <property type="entry name" value="Sushi"/>
    <property type="match status" value="4"/>
</dbReference>
<keyword evidence="3 5" id="KW-1015">Disulfide bond</keyword>
<dbReference type="Proteomes" id="UP000007801">
    <property type="component" value="Unassembled WGS sequence"/>
</dbReference>
<feature type="compositionally biased region" description="Basic and acidic residues" evidence="6">
    <location>
        <begin position="141"/>
        <end position="151"/>
    </location>
</feature>
<evidence type="ECO:0000259" key="8">
    <source>
        <dbReference type="PROSITE" id="PS50835"/>
    </source>
</evidence>
<protein>
    <submittedName>
        <fullName evidence="10">Uncharacterized protein, isoform C</fullName>
    </submittedName>
</protein>
<dbReference type="InterPro" id="IPR007110">
    <property type="entry name" value="Ig-like_dom"/>
</dbReference>
<dbReference type="SUPFAM" id="SSF57535">
    <property type="entry name" value="Complement control module/SCR domain"/>
    <property type="match status" value="4"/>
</dbReference>
<feature type="region of interest" description="Disordered" evidence="6">
    <location>
        <begin position="131"/>
        <end position="186"/>
    </location>
</feature>
<feature type="domain" description="Sushi" evidence="9">
    <location>
        <begin position="728"/>
        <end position="786"/>
    </location>
</feature>
<evidence type="ECO:0000256" key="2">
    <source>
        <dbReference type="ARBA" id="ARBA00022737"/>
    </source>
</evidence>
<feature type="region of interest" description="Disordered" evidence="6">
    <location>
        <begin position="888"/>
        <end position="915"/>
    </location>
</feature>
<feature type="compositionally biased region" description="Basic and acidic residues" evidence="6">
    <location>
        <begin position="271"/>
        <end position="295"/>
    </location>
</feature>
<feature type="chain" id="PRO_5006154061" evidence="7">
    <location>
        <begin position="31"/>
        <end position="915"/>
    </location>
</feature>
<feature type="compositionally biased region" description="Basic residues" evidence="6">
    <location>
        <begin position="260"/>
        <end position="270"/>
    </location>
</feature>
<evidence type="ECO:0000256" key="6">
    <source>
        <dbReference type="SAM" id="MobiDB-lite"/>
    </source>
</evidence>
<dbReference type="OrthoDB" id="6127264at2759"/>
<evidence type="ECO:0000256" key="5">
    <source>
        <dbReference type="PROSITE-ProRule" id="PRU00302"/>
    </source>
</evidence>
<dbReference type="PANTHER" id="PTHR19325">
    <property type="entry name" value="COMPLEMENT COMPONENT-RELATED SUSHI DOMAIN-CONTAINING"/>
    <property type="match status" value="1"/>
</dbReference>
<dbReference type="InterPro" id="IPR000436">
    <property type="entry name" value="Sushi_SCR_CCP_dom"/>
</dbReference>
<dbReference type="EMBL" id="CH902619">
    <property type="protein sequence ID" value="KPU76371.1"/>
    <property type="molecule type" value="Genomic_DNA"/>
</dbReference>
<dbReference type="CDD" id="cd00033">
    <property type="entry name" value="CCP"/>
    <property type="match status" value="4"/>
</dbReference>
<evidence type="ECO:0000256" key="3">
    <source>
        <dbReference type="ARBA" id="ARBA00023157"/>
    </source>
</evidence>
<feature type="region of interest" description="Disordered" evidence="6">
    <location>
        <begin position="260"/>
        <end position="430"/>
    </location>
</feature>
<evidence type="ECO:0000259" key="9">
    <source>
        <dbReference type="PROSITE" id="PS50923"/>
    </source>
</evidence>
<dbReference type="PANTHER" id="PTHR19325:SF575">
    <property type="entry name" value="LOCOMOTION-RELATED PROTEIN HIKARU GENKI"/>
    <property type="match status" value="1"/>
</dbReference>
<dbReference type="SMART" id="SM00032">
    <property type="entry name" value="CCP"/>
    <property type="match status" value="5"/>
</dbReference>
<sequence>MWSRQRMRHKPLWALISLTVLLLVLDKSNANTEPVETTTTSEPDASPGCRAPDVRFTIVKPESTTEQPLAKFETTQVYLPEDFTTADVEFVESAPRHPGENHAAVINPYSLDLGDDHLHVGDAAASLVADDDLGDDEDEELHGGITDEKRLNTNRKQGKRRRSGSGRRRRIENDNGQTGRGRGSRYKRHAILHDAEASPETDRWAGSKLAAEGDVYYVHIADILKSREPNRELRSKLHKLKMKARMSKCLAEGGKEKCTKLIKKKPKNKKVNPEEQSLKKDTKMPKEERNEKDVMEEPESSSGHHRRRGDSHAAELDQRDRSPRWRRRRSIESKGDLGQLPPDPEKEPEPVDNDELQYGNQSSSAAVALQRVKRKSGKTTGALSRPKGGGDSSSKTTSRKDKGIYDEETGYSPVHPDDPEFEEEEEEDEEVDILQQFTEVSEIRFPGEIGPMGDRRLCKIRCVKGKWVGPLCATNEEDDNGNVKFQPLYKSCHVNRIPSHLLLSYRNISVNVGWDLPHGHSLQARCQELGIYKLLGESRVLCSNGLWAPRMPSCVPTTVLTNYSEDSAPSIRIKIFNGSYSFEPSGVMAVPPHSTVLMDCMYPRVRGTPEWSWTSWYMQYSTGWSPAQEEKAVRYRLSIKNIENNDSGTFTCTSPRGLTNSIAVVVATSTCPQLTEPLAPLKLRLEGNKLGQRAHYECPEGFRLDGAMNATCLASGNWSSPTPTCHSVQCPRLELDDPHLSLIELNTSAWGRAVFKCQWGFKLTGPAQLDCEPSGVWSGPVPRCKVIQCVMPVAPLNGRIGGTSLSQRRLTVGALVTFSCNDGHSLVGESSIICTENGFWSHSPPFCKSQCPYPGDPPNGLIAPLKFNYDAGDYLSVQCRPGFVQSYEGPPERPKCQPDGRWSGPLPKCKSYEEV</sequence>
<feature type="domain" description="Sushi" evidence="9">
    <location>
        <begin position="787"/>
        <end position="848"/>
    </location>
</feature>
<feature type="compositionally biased region" description="Acidic residues" evidence="6">
    <location>
        <begin position="131"/>
        <end position="140"/>
    </location>
</feature>
<evidence type="ECO:0000256" key="1">
    <source>
        <dbReference type="ARBA" id="ARBA00022659"/>
    </source>
</evidence>
<name>A0A0P8XP02_DROAN</name>
<dbReference type="InterPro" id="IPR050350">
    <property type="entry name" value="Compl-Cell_Adhes-Reg"/>
</dbReference>
<dbReference type="InterPro" id="IPR013783">
    <property type="entry name" value="Ig-like_fold"/>
</dbReference>
<gene>
    <name evidence="10" type="primary">Dana\GF13090</name>
    <name evidence="10" type="synonym">dana_GLEANR_13105</name>
    <name evidence="10" type="ORF">GF13090</name>
</gene>
<keyword evidence="7" id="KW-0732">Signal</keyword>
<feature type="compositionally biased region" description="Basic and acidic residues" evidence="6">
    <location>
        <begin position="310"/>
        <end position="323"/>
    </location>
</feature>
<keyword evidence="4" id="KW-0325">Glycoprotein</keyword>
<dbReference type="AlphaFoldDB" id="A0A0P8XP02"/>
<reference evidence="10 11" key="1">
    <citation type="journal article" date="2007" name="Nature">
        <title>Evolution of genes and genomes on the Drosophila phylogeny.</title>
        <authorList>
            <consortium name="Drosophila 12 Genomes Consortium"/>
            <person name="Clark A.G."/>
            <person name="Eisen M.B."/>
            <person name="Smith D.R."/>
            <person name="Bergman C.M."/>
            <person name="Oliver B."/>
            <person name="Markow T.A."/>
            <person name="Kaufman T.C."/>
            <person name="Kellis M."/>
            <person name="Gelbart W."/>
            <person name="Iyer V.N."/>
            <person name="Pollard D.A."/>
            <person name="Sackton T.B."/>
            <person name="Larracuente A.M."/>
            <person name="Singh N.D."/>
            <person name="Abad J.P."/>
            <person name="Abt D.N."/>
            <person name="Adryan B."/>
            <person name="Aguade M."/>
            <person name="Akashi H."/>
            <person name="Anderson W.W."/>
            <person name="Aquadro C.F."/>
            <person name="Ardell D.H."/>
            <person name="Arguello R."/>
            <person name="Artieri C.G."/>
            <person name="Barbash D.A."/>
            <person name="Barker D."/>
            <person name="Barsanti P."/>
            <person name="Batterham P."/>
            <person name="Batzoglou S."/>
            <person name="Begun D."/>
            <person name="Bhutkar A."/>
            <person name="Blanco E."/>
            <person name="Bosak S.A."/>
            <person name="Bradley R.K."/>
            <person name="Brand A.D."/>
            <person name="Brent M.R."/>
            <person name="Brooks A.N."/>
            <person name="Brown R.H."/>
            <person name="Butlin R.K."/>
            <person name="Caggese C."/>
            <person name="Calvi B.R."/>
            <person name="Bernardo de Carvalho A."/>
            <person name="Caspi A."/>
            <person name="Castrezana S."/>
            <person name="Celniker S.E."/>
            <person name="Chang J.L."/>
            <person name="Chapple C."/>
            <person name="Chatterji S."/>
            <person name="Chinwalla A."/>
            <person name="Civetta A."/>
            <person name="Clifton S.W."/>
            <person name="Comeron J.M."/>
            <person name="Costello J.C."/>
            <person name="Coyne J.A."/>
            <person name="Daub J."/>
            <person name="David R.G."/>
            <person name="Delcher A.L."/>
            <person name="Delehaunty K."/>
            <person name="Do C.B."/>
            <person name="Ebling H."/>
            <person name="Edwards K."/>
            <person name="Eickbush T."/>
            <person name="Evans J.D."/>
            <person name="Filipski A."/>
            <person name="Findeiss S."/>
            <person name="Freyhult E."/>
            <person name="Fulton L."/>
            <person name="Fulton R."/>
            <person name="Garcia A.C."/>
            <person name="Gardiner A."/>
            <person name="Garfield D.A."/>
            <person name="Garvin B.E."/>
            <person name="Gibson G."/>
            <person name="Gilbert D."/>
            <person name="Gnerre S."/>
            <person name="Godfrey J."/>
            <person name="Good R."/>
            <person name="Gotea V."/>
            <person name="Gravely B."/>
            <person name="Greenberg A.J."/>
            <person name="Griffiths-Jones S."/>
            <person name="Gross S."/>
            <person name="Guigo R."/>
            <person name="Gustafson E.A."/>
            <person name="Haerty W."/>
            <person name="Hahn M.W."/>
            <person name="Halligan D.L."/>
            <person name="Halpern A.L."/>
            <person name="Halter G.M."/>
            <person name="Han M.V."/>
            <person name="Heger A."/>
            <person name="Hillier L."/>
            <person name="Hinrichs A.S."/>
            <person name="Holmes I."/>
            <person name="Hoskins R.A."/>
            <person name="Hubisz M.J."/>
            <person name="Hultmark D."/>
            <person name="Huntley M.A."/>
            <person name="Jaffe D.B."/>
            <person name="Jagadeeshan S."/>
            <person name="Jeck W.R."/>
            <person name="Johnson J."/>
            <person name="Jones C.D."/>
            <person name="Jordan W.C."/>
            <person name="Karpen G.H."/>
            <person name="Kataoka E."/>
            <person name="Keightley P.D."/>
            <person name="Kheradpour P."/>
            <person name="Kirkness E.F."/>
            <person name="Koerich L.B."/>
            <person name="Kristiansen K."/>
            <person name="Kudrna D."/>
            <person name="Kulathinal R.J."/>
            <person name="Kumar S."/>
            <person name="Kwok R."/>
            <person name="Lander E."/>
            <person name="Langley C.H."/>
            <person name="Lapoint R."/>
            <person name="Lazzaro B.P."/>
            <person name="Lee S.J."/>
            <person name="Levesque L."/>
            <person name="Li R."/>
            <person name="Lin C.F."/>
            <person name="Lin M.F."/>
            <person name="Lindblad-Toh K."/>
            <person name="Llopart A."/>
            <person name="Long M."/>
            <person name="Low L."/>
            <person name="Lozovsky E."/>
            <person name="Lu J."/>
            <person name="Luo M."/>
            <person name="Machado C.A."/>
            <person name="Makalowski W."/>
            <person name="Marzo M."/>
            <person name="Matsuda M."/>
            <person name="Matzkin L."/>
            <person name="McAllister B."/>
            <person name="McBride C.S."/>
            <person name="McKernan B."/>
            <person name="McKernan K."/>
            <person name="Mendez-Lago M."/>
            <person name="Minx P."/>
            <person name="Mollenhauer M.U."/>
            <person name="Montooth K."/>
            <person name="Mount S.M."/>
            <person name="Mu X."/>
            <person name="Myers E."/>
            <person name="Negre B."/>
            <person name="Newfeld S."/>
            <person name="Nielsen R."/>
            <person name="Noor M.A."/>
            <person name="O'Grady P."/>
            <person name="Pachter L."/>
            <person name="Papaceit M."/>
            <person name="Parisi M.J."/>
            <person name="Parisi M."/>
            <person name="Parts L."/>
            <person name="Pedersen J.S."/>
            <person name="Pesole G."/>
            <person name="Phillippy A.M."/>
            <person name="Ponting C.P."/>
            <person name="Pop M."/>
            <person name="Porcelli D."/>
            <person name="Powell J.R."/>
            <person name="Prohaska S."/>
            <person name="Pruitt K."/>
            <person name="Puig M."/>
            <person name="Quesneville H."/>
            <person name="Ram K.R."/>
            <person name="Rand D."/>
            <person name="Rasmussen M.D."/>
            <person name="Reed L.K."/>
            <person name="Reenan R."/>
            <person name="Reily A."/>
            <person name="Remington K.A."/>
            <person name="Rieger T.T."/>
            <person name="Ritchie M.G."/>
            <person name="Robin C."/>
            <person name="Rogers Y.H."/>
            <person name="Rohde C."/>
            <person name="Rozas J."/>
            <person name="Rubenfield M.J."/>
            <person name="Ruiz A."/>
            <person name="Russo S."/>
            <person name="Salzberg S.L."/>
            <person name="Sanchez-Gracia A."/>
            <person name="Saranga D.J."/>
            <person name="Sato H."/>
            <person name="Schaeffer S.W."/>
            <person name="Schatz M.C."/>
            <person name="Schlenke T."/>
            <person name="Schwartz R."/>
            <person name="Segarra C."/>
            <person name="Singh R.S."/>
            <person name="Sirot L."/>
            <person name="Sirota M."/>
            <person name="Sisneros N.B."/>
            <person name="Smith C.D."/>
            <person name="Smith T.F."/>
            <person name="Spieth J."/>
            <person name="Stage D.E."/>
            <person name="Stark A."/>
            <person name="Stephan W."/>
            <person name="Strausberg R.L."/>
            <person name="Strempel S."/>
            <person name="Sturgill D."/>
            <person name="Sutton G."/>
            <person name="Sutton G.G."/>
            <person name="Tao W."/>
            <person name="Teichmann S."/>
            <person name="Tobari Y.N."/>
            <person name="Tomimura Y."/>
            <person name="Tsolas J.M."/>
            <person name="Valente V.L."/>
            <person name="Venter E."/>
            <person name="Venter J.C."/>
            <person name="Vicario S."/>
            <person name="Vieira F.G."/>
            <person name="Vilella A.J."/>
            <person name="Villasante A."/>
            <person name="Walenz B."/>
            <person name="Wang J."/>
            <person name="Wasserman M."/>
            <person name="Watts T."/>
            <person name="Wilson D."/>
            <person name="Wilson R.K."/>
            <person name="Wing R.A."/>
            <person name="Wolfner M.F."/>
            <person name="Wong A."/>
            <person name="Wong G.K."/>
            <person name="Wu C.I."/>
            <person name="Wu G."/>
            <person name="Yamamoto D."/>
            <person name="Yang H.P."/>
            <person name="Yang S.P."/>
            <person name="Yorke J.A."/>
            <person name="Yoshida K."/>
            <person name="Zdobnov E."/>
            <person name="Zhang P."/>
            <person name="Zhang Y."/>
            <person name="Zimin A.V."/>
            <person name="Baldwin J."/>
            <person name="Abdouelleil A."/>
            <person name="Abdulkadir J."/>
            <person name="Abebe A."/>
            <person name="Abera B."/>
            <person name="Abreu J."/>
            <person name="Acer S.C."/>
            <person name="Aftuck L."/>
            <person name="Alexander A."/>
            <person name="An P."/>
            <person name="Anderson E."/>
            <person name="Anderson S."/>
            <person name="Arachi H."/>
            <person name="Azer M."/>
            <person name="Bachantsang P."/>
            <person name="Barry A."/>
            <person name="Bayul T."/>
            <person name="Berlin A."/>
            <person name="Bessette D."/>
            <person name="Bloom T."/>
            <person name="Blye J."/>
            <person name="Boguslavskiy L."/>
            <person name="Bonnet C."/>
            <person name="Boukhgalter B."/>
            <person name="Bourzgui I."/>
            <person name="Brown A."/>
            <person name="Cahill P."/>
            <person name="Channer S."/>
            <person name="Cheshatsang Y."/>
            <person name="Chuda L."/>
            <person name="Citroen M."/>
            <person name="Collymore A."/>
            <person name="Cooke P."/>
            <person name="Costello M."/>
            <person name="D'Aco K."/>
            <person name="Daza R."/>
            <person name="De Haan G."/>
            <person name="DeGray S."/>
            <person name="DeMaso C."/>
            <person name="Dhargay N."/>
            <person name="Dooley K."/>
            <person name="Dooley E."/>
            <person name="Doricent M."/>
            <person name="Dorje P."/>
            <person name="Dorjee K."/>
            <person name="Dupes A."/>
            <person name="Elong R."/>
            <person name="Falk J."/>
            <person name="Farina A."/>
            <person name="Faro S."/>
            <person name="Ferguson D."/>
            <person name="Fisher S."/>
            <person name="Foley C.D."/>
            <person name="Franke A."/>
            <person name="Friedrich D."/>
            <person name="Gadbois L."/>
            <person name="Gearin G."/>
            <person name="Gearin C.R."/>
            <person name="Giannoukos G."/>
            <person name="Goode T."/>
            <person name="Graham J."/>
            <person name="Grandbois E."/>
            <person name="Grewal S."/>
            <person name="Gyaltsen K."/>
            <person name="Hafez N."/>
            <person name="Hagos B."/>
            <person name="Hall J."/>
            <person name="Henson C."/>
            <person name="Hollinger A."/>
            <person name="Honan T."/>
            <person name="Huard M.D."/>
            <person name="Hughes L."/>
            <person name="Hurhula B."/>
            <person name="Husby M.E."/>
            <person name="Kamat A."/>
            <person name="Kanga B."/>
            <person name="Kashin S."/>
            <person name="Khazanovich D."/>
            <person name="Kisner P."/>
            <person name="Lance K."/>
            <person name="Lara M."/>
            <person name="Lee W."/>
            <person name="Lennon N."/>
            <person name="Letendre F."/>
            <person name="LeVine R."/>
            <person name="Lipovsky A."/>
            <person name="Liu X."/>
            <person name="Liu J."/>
            <person name="Liu S."/>
            <person name="Lokyitsang T."/>
            <person name="Lokyitsang Y."/>
            <person name="Lubonja R."/>
            <person name="Lui A."/>
            <person name="MacDonald P."/>
            <person name="Magnisalis V."/>
            <person name="Maru K."/>
            <person name="Matthews C."/>
            <person name="McCusker W."/>
            <person name="McDonough S."/>
            <person name="Mehta T."/>
            <person name="Meldrim J."/>
            <person name="Meneus L."/>
            <person name="Mihai O."/>
            <person name="Mihalev A."/>
            <person name="Mihova T."/>
            <person name="Mittelman R."/>
            <person name="Mlenga V."/>
            <person name="Montmayeur A."/>
            <person name="Mulrain L."/>
            <person name="Navidi A."/>
            <person name="Naylor J."/>
            <person name="Negash T."/>
            <person name="Nguyen T."/>
            <person name="Nguyen N."/>
            <person name="Nicol R."/>
            <person name="Norbu C."/>
            <person name="Norbu N."/>
            <person name="Novod N."/>
            <person name="O'Neill B."/>
            <person name="Osman S."/>
            <person name="Markiewicz E."/>
            <person name="Oyono O.L."/>
            <person name="Patti C."/>
            <person name="Phunkhang P."/>
            <person name="Pierre F."/>
            <person name="Priest M."/>
            <person name="Raghuraman S."/>
            <person name="Rege F."/>
            <person name="Reyes R."/>
            <person name="Rise C."/>
            <person name="Rogov P."/>
            <person name="Ross K."/>
            <person name="Ryan E."/>
            <person name="Settipalli S."/>
            <person name="Shea T."/>
            <person name="Sherpa N."/>
            <person name="Shi L."/>
            <person name="Shih D."/>
            <person name="Sparrow T."/>
            <person name="Spaulding J."/>
            <person name="Stalker J."/>
            <person name="Stange-Thomann N."/>
            <person name="Stavropoulos S."/>
            <person name="Stone C."/>
            <person name="Strader C."/>
            <person name="Tesfaye S."/>
            <person name="Thomson T."/>
            <person name="Thoulutsang Y."/>
            <person name="Thoulutsang D."/>
            <person name="Topham K."/>
            <person name="Topping I."/>
            <person name="Tsamla T."/>
            <person name="Vassiliev H."/>
            <person name="Vo A."/>
            <person name="Wangchuk T."/>
            <person name="Wangdi T."/>
            <person name="Weiand M."/>
            <person name="Wilkinson J."/>
            <person name="Wilson A."/>
            <person name="Yadav S."/>
            <person name="Young G."/>
            <person name="Yu Q."/>
            <person name="Zembek L."/>
            <person name="Zhong D."/>
            <person name="Zimmer A."/>
            <person name="Zwirko Z."/>
            <person name="Jaffe D.B."/>
            <person name="Alvarez P."/>
            <person name="Brockman W."/>
            <person name="Butler J."/>
            <person name="Chin C."/>
            <person name="Gnerre S."/>
            <person name="Grabherr M."/>
            <person name="Kleber M."/>
            <person name="Mauceli E."/>
            <person name="MacCallum I."/>
        </authorList>
    </citation>
    <scope>NUCLEOTIDE SEQUENCE [LARGE SCALE GENOMIC DNA]</scope>
    <source>
        <strain evidence="11">Tucson 14024-0371.13</strain>
    </source>
</reference>
<organism evidence="10 11">
    <name type="scientific">Drosophila ananassae</name>
    <name type="common">Fruit fly</name>
    <dbReference type="NCBI Taxonomy" id="7217"/>
    <lineage>
        <taxon>Eukaryota</taxon>
        <taxon>Metazoa</taxon>
        <taxon>Ecdysozoa</taxon>
        <taxon>Arthropoda</taxon>
        <taxon>Hexapoda</taxon>
        <taxon>Insecta</taxon>
        <taxon>Pterygota</taxon>
        <taxon>Neoptera</taxon>
        <taxon>Endopterygota</taxon>
        <taxon>Diptera</taxon>
        <taxon>Brachycera</taxon>
        <taxon>Muscomorpha</taxon>
        <taxon>Ephydroidea</taxon>
        <taxon>Drosophilidae</taxon>
        <taxon>Drosophila</taxon>
        <taxon>Sophophora</taxon>
    </lineage>
</organism>
<dbReference type="CTD" id="35949"/>
<feature type="domain" description="Sushi" evidence="9">
    <location>
        <begin position="849"/>
        <end position="911"/>
    </location>
</feature>
<dbReference type="FunFam" id="2.10.70.10:FF:000094">
    <property type="entry name" value="Uncharacterized protein, isoform B"/>
    <property type="match status" value="1"/>
</dbReference>
<evidence type="ECO:0000313" key="10">
    <source>
        <dbReference type="EMBL" id="KPU76371.1"/>
    </source>
</evidence>
<feature type="domain" description="Sushi" evidence="9">
    <location>
        <begin position="669"/>
        <end position="727"/>
    </location>
</feature>
<evidence type="ECO:0000256" key="4">
    <source>
        <dbReference type="ARBA" id="ARBA00023180"/>
    </source>
</evidence>
<dbReference type="PROSITE" id="PS50835">
    <property type="entry name" value="IG_LIKE"/>
    <property type="match status" value="1"/>
</dbReference>
<feature type="disulfide bond" evidence="5">
    <location>
        <begin position="698"/>
        <end position="725"/>
    </location>
</feature>
<feature type="domain" description="Sushi" evidence="9">
    <location>
        <begin position="490"/>
        <end position="556"/>
    </location>
</feature>
<dbReference type="GeneID" id="6495933"/>
<evidence type="ECO:0000313" key="11">
    <source>
        <dbReference type="Proteomes" id="UP000007801"/>
    </source>
</evidence>
<proteinExistence type="predicted"/>
<dbReference type="Gene3D" id="2.10.70.10">
    <property type="entry name" value="Complement Module, domain 1"/>
    <property type="match status" value="4"/>
</dbReference>
<evidence type="ECO:0000256" key="7">
    <source>
        <dbReference type="SAM" id="SignalP"/>
    </source>
</evidence>
<feature type="compositionally biased region" description="Acidic residues" evidence="6">
    <location>
        <begin position="419"/>
        <end position="430"/>
    </location>
</feature>